<dbReference type="PANTHER" id="PTHR30572:SF4">
    <property type="entry name" value="ABC TRANSPORTER PERMEASE YTRF"/>
    <property type="match status" value="1"/>
</dbReference>
<keyword evidence="11" id="KW-1185">Reference proteome</keyword>
<feature type="transmembrane region" description="Helical" evidence="7">
    <location>
        <begin position="333"/>
        <end position="357"/>
    </location>
</feature>
<evidence type="ECO:0000256" key="5">
    <source>
        <dbReference type="ARBA" id="ARBA00023136"/>
    </source>
</evidence>
<dbReference type="Pfam" id="PF12704">
    <property type="entry name" value="MacB_PCD"/>
    <property type="match status" value="2"/>
</dbReference>
<keyword evidence="2" id="KW-1003">Cell membrane</keyword>
<evidence type="ECO:0000256" key="2">
    <source>
        <dbReference type="ARBA" id="ARBA00022475"/>
    </source>
</evidence>
<evidence type="ECO:0000313" key="10">
    <source>
        <dbReference type="EMBL" id="ACB75161.1"/>
    </source>
</evidence>
<dbReference type="RefSeq" id="WP_012374698.1">
    <property type="nucleotide sequence ID" value="NC_010571.1"/>
</dbReference>
<evidence type="ECO:0000259" key="9">
    <source>
        <dbReference type="Pfam" id="PF12704"/>
    </source>
</evidence>
<feature type="transmembrane region" description="Helical" evidence="7">
    <location>
        <begin position="693"/>
        <end position="718"/>
    </location>
</feature>
<dbReference type="eggNOG" id="COG0577">
    <property type="taxonomic scope" value="Bacteria"/>
</dbReference>
<dbReference type="InterPro" id="IPR003838">
    <property type="entry name" value="ABC3_permease_C"/>
</dbReference>
<comment type="subcellular location">
    <subcellularLocation>
        <location evidence="1">Cell membrane</location>
        <topology evidence="1">Multi-pass membrane protein</topology>
    </subcellularLocation>
</comment>
<evidence type="ECO:0000256" key="7">
    <source>
        <dbReference type="SAM" id="Phobius"/>
    </source>
</evidence>
<feature type="transmembrane region" description="Helical" evidence="7">
    <location>
        <begin position="21"/>
        <end position="45"/>
    </location>
</feature>
<evidence type="ECO:0000256" key="4">
    <source>
        <dbReference type="ARBA" id="ARBA00022989"/>
    </source>
</evidence>
<evidence type="ECO:0000313" key="11">
    <source>
        <dbReference type="Proteomes" id="UP000007013"/>
    </source>
</evidence>
<feature type="domain" description="ABC3 transporter permease C-terminal" evidence="8">
    <location>
        <begin position="700"/>
        <end position="810"/>
    </location>
</feature>
<feature type="domain" description="ABC3 transporter permease C-terminal" evidence="8">
    <location>
        <begin position="290"/>
        <end position="408"/>
    </location>
</feature>
<dbReference type="NCBIfam" id="TIGR03434">
    <property type="entry name" value="ADOP"/>
    <property type="match status" value="1"/>
</dbReference>
<feature type="transmembrane region" description="Helical" evidence="7">
    <location>
        <begin position="749"/>
        <end position="775"/>
    </location>
</feature>
<keyword evidence="3 7" id="KW-0812">Transmembrane</keyword>
<dbReference type="GO" id="GO:0005886">
    <property type="term" value="C:plasma membrane"/>
    <property type="evidence" value="ECO:0007669"/>
    <property type="project" value="UniProtKB-SubCell"/>
</dbReference>
<protein>
    <submittedName>
        <fullName evidence="10">Permease</fullName>
    </submittedName>
</protein>
<dbReference type="STRING" id="452637.Oter_1878"/>
<feature type="transmembrane region" description="Helical" evidence="7">
    <location>
        <begin position="781"/>
        <end position="802"/>
    </location>
</feature>
<dbReference type="InterPro" id="IPR017800">
    <property type="entry name" value="ADOP"/>
</dbReference>
<feature type="domain" description="MacB-like periplasmic core" evidence="9">
    <location>
        <begin position="20"/>
        <end position="242"/>
    </location>
</feature>
<evidence type="ECO:0000259" key="8">
    <source>
        <dbReference type="Pfam" id="PF02687"/>
    </source>
</evidence>
<proteinExistence type="inferred from homology"/>
<evidence type="ECO:0000256" key="6">
    <source>
        <dbReference type="ARBA" id="ARBA00038076"/>
    </source>
</evidence>
<dbReference type="PANTHER" id="PTHR30572">
    <property type="entry name" value="MEMBRANE COMPONENT OF TRANSPORTER-RELATED"/>
    <property type="match status" value="1"/>
</dbReference>
<dbReference type="Proteomes" id="UP000007013">
    <property type="component" value="Chromosome"/>
</dbReference>
<comment type="similarity">
    <text evidence="6">Belongs to the ABC-4 integral membrane protein family.</text>
</comment>
<name>B1ZXV9_OPITP</name>
<evidence type="ECO:0000256" key="3">
    <source>
        <dbReference type="ARBA" id="ARBA00022692"/>
    </source>
</evidence>
<dbReference type="InterPro" id="IPR025857">
    <property type="entry name" value="MacB_PCD"/>
</dbReference>
<dbReference type="AlphaFoldDB" id="B1ZXV9"/>
<feature type="transmembrane region" description="Helical" evidence="7">
    <location>
        <begin position="377"/>
        <end position="399"/>
    </location>
</feature>
<evidence type="ECO:0000256" key="1">
    <source>
        <dbReference type="ARBA" id="ARBA00004651"/>
    </source>
</evidence>
<organism evidence="10 11">
    <name type="scientific">Opitutus terrae (strain DSM 11246 / JCM 15787 / PB90-1)</name>
    <dbReference type="NCBI Taxonomy" id="452637"/>
    <lineage>
        <taxon>Bacteria</taxon>
        <taxon>Pseudomonadati</taxon>
        <taxon>Verrucomicrobiota</taxon>
        <taxon>Opitutia</taxon>
        <taxon>Opitutales</taxon>
        <taxon>Opitutaceae</taxon>
        <taxon>Opitutus</taxon>
    </lineage>
</organism>
<dbReference type="KEGG" id="ote:Oter_1878"/>
<dbReference type="GO" id="GO:0022857">
    <property type="term" value="F:transmembrane transporter activity"/>
    <property type="evidence" value="ECO:0007669"/>
    <property type="project" value="TreeGrafter"/>
</dbReference>
<reference evidence="10 11" key="1">
    <citation type="journal article" date="2011" name="J. Bacteriol.">
        <title>Genome sequence of the verrucomicrobium Opitutus terrae PB90-1, an abundant inhabitant of rice paddy soil ecosystems.</title>
        <authorList>
            <person name="van Passel M.W."/>
            <person name="Kant R."/>
            <person name="Palva A."/>
            <person name="Copeland A."/>
            <person name="Lucas S."/>
            <person name="Lapidus A."/>
            <person name="Glavina del Rio T."/>
            <person name="Pitluck S."/>
            <person name="Goltsman E."/>
            <person name="Clum A."/>
            <person name="Sun H."/>
            <person name="Schmutz J."/>
            <person name="Larimer F.W."/>
            <person name="Land M.L."/>
            <person name="Hauser L."/>
            <person name="Kyrpides N."/>
            <person name="Mikhailova N."/>
            <person name="Richardson P.P."/>
            <person name="Janssen P.H."/>
            <person name="de Vos W.M."/>
            <person name="Smidt H."/>
        </authorList>
    </citation>
    <scope>NUCLEOTIDE SEQUENCE [LARGE SCALE GENOMIC DNA]</scope>
    <source>
        <strain evidence="11">DSM 11246 / JCM 15787 / PB90-1</strain>
    </source>
</reference>
<dbReference type="HOGENOM" id="CLU_009433_0_0_0"/>
<keyword evidence="5 7" id="KW-0472">Membrane</keyword>
<feature type="transmembrane region" description="Helical" evidence="7">
    <location>
        <begin position="431"/>
        <end position="451"/>
    </location>
</feature>
<feature type="transmembrane region" description="Helical" evidence="7">
    <location>
        <begin position="279"/>
        <end position="303"/>
    </location>
</feature>
<dbReference type="InterPro" id="IPR050250">
    <property type="entry name" value="Macrolide_Exporter_MacB"/>
</dbReference>
<dbReference type="OrthoDB" id="98832at2"/>
<feature type="domain" description="MacB-like periplasmic core" evidence="9">
    <location>
        <begin position="489"/>
        <end position="645"/>
    </location>
</feature>
<gene>
    <name evidence="10" type="ordered locus">Oter_1878</name>
</gene>
<dbReference type="EMBL" id="CP001032">
    <property type="protein sequence ID" value="ACB75161.1"/>
    <property type="molecule type" value="Genomic_DNA"/>
</dbReference>
<dbReference type="Pfam" id="PF02687">
    <property type="entry name" value="FtsX"/>
    <property type="match status" value="2"/>
</dbReference>
<accession>B1ZXV9</accession>
<keyword evidence="4 7" id="KW-1133">Transmembrane helix</keyword>
<sequence length="817" mass="88596">MLSDLRYAMRQMAKFPGYTTVVVLTLAFGIAVNTQIFMMVNAIFLQPMDVRDPDRLVAIVGRSNAINLPHQISFLDFQDLRDGSKSLTDHVAFLPMAAHVSAPGQSPERTWIEAVTPDAFSRMGVNVVLGRPLQPADGAMPPGTPVAVLTHRYWQTQFGGDPRVIGRSVLINAKPFTIVGVAKPGFESFSYSVSVSLWVPSGTYAQLRPDGDGFFKYRGSSAWRVLAHLAPGATLAEANAELGVFAQRFAQQFPDDHRGFRFQAILERHARPDPVMADLAPVIGCLFTGLVLLVLFIACANVANLMGSHALAREKELVVRAALGASRWRIVRLLLAESVLLAVLAGIVGYSLAWWGGDAMRSLTPAGDIPIRVNDSISWQVWAFTALVSFCAGVGAGLVPALRSSRIDLNEGLKQGAGRQTGPGRHRLRNLLVIGQVATSAVVLIASVLFLRGLAIARHADVGFLPDRLLMQSFDLNLQGYSKERGLQFQRDLLERVRALPGVEAASLAQHVPFTQSILMRDNWPDNPSGHVPDDHIAVAFSGVEPSFLKTFGIRLLRGRDLLPTDDERAPEVAVINEAMANAFWPGKDPIGQHFRLWRGGPAIEVVGVAATGKYLMIGEQPRPYYYRPFAQFYNMPATLVVRTQQAPHALAAPVRQVIQGLDPHLPIYGTIAMDEHMLNSPLALMPFRFGSVLAGVQGGIALLLAILGLYAVVAYGVTSRTREIGVRVALGATSRNIVRLVSREGLRLTAIGLALGLVMALGVSFVMSHVLIGISTLDPFAFPVVTIVLVATAAFACFWPARKATHVDPMTALRAE</sequence>